<name>A0ABD1EPP0_HYPHA</name>
<evidence type="ECO:0000256" key="3">
    <source>
        <dbReference type="ARBA" id="ARBA00022833"/>
    </source>
</evidence>
<keyword evidence="3" id="KW-0862">Zinc</keyword>
<evidence type="ECO:0000313" key="7">
    <source>
        <dbReference type="EMBL" id="KAL1498279.1"/>
    </source>
</evidence>
<evidence type="ECO:0000256" key="4">
    <source>
        <dbReference type="ARBA" id="ARBA00023254"/>
    </source>
</evidence>
<dbReference type="AlphaFoldDB" id="A0ABD1EPP0"/>
<dbReference type="Gene3D" id="3.30.40.10">
    <property type="entry name" value="Zinc/RING finger domain, C3HC4 (zinc finger)"/>
    <property type="match status" value="1"/>
</dbReference>
<evidence type="ECO:0000256" key="1">
    <source>
        <dbReference type="ARBA" id="ARBA00022723"/>
    </source>
</evidence>
<dbReference type="PANTHER" id="PTHR22663">
    <property type="entry name" value="RING FINGER PROTEIN NARYA-RELATED"/>
    <property type="match status" value="1"/>
</dbReference>
<dbReference type="PROSITE" id="PS50089">
    <property type="entry name" value="ZF_RING_2"/>
    <property type="match status" value="1"/>
</dbReference>
<organism evidence="7 8">
    <name type="scientific">Hypothenemus hampei</name>
    <name type="common">Coffee berry borer</name>
    <dbReference type="NCBI Taxonomy" id="57062"/>
    <lineage>
        <taxon>Eukaryota</taxon>
        <taxon>Metazoa</taxon>
        <taxon>Ecdysozoa</taxon>
        <taxon>Arthropoda</taxon>
        <taxon>Hexapoda</taxon>
        <taxon>Insecta</taxon>
        <taxon>Pterygota</taxon>
        <taxon>Neoptera</taxon>
        <taxon>Endopterygota</taxon>
        <taxon>Coleoptera</taxon>
        <taxon>Polyphaga</taxon>
        <taxon>Cucujiformia</taxon>
        <taxon>Curculionidae</taxon>
        <taxon>Scolytinae</taxon>
        <taxon>Hypothenemus</taxon>
    </lineage>
</organism>
<feature type="domain" description="RING-type" evidence="6">
    <location>
        <begin position="6"/>
        <end position="46"/>
    </location>
</feature>
<dbReference type="Proteomes" id="UP001566132">
    <property type="component" value="Unassembled WGS sequence"/>
</dbReference>
<dbReference type="EMBL" id="JBDJPC010000006">
    <property type="protein sequence ID" value="KAL1498279.1"/>
    <property type="molecule type" value="Genomic_DNA"/>
</dbReference>
<comment type="caution">
    <text evidence="7">The sequence shown here is derived from an EMBL/GenBank/DDBJ whole genome shotgun (WGS) entry which is preliminary data.</text>
</comment>
<protein>
    <recommendedName>
        <fullName evidence="6">RING-type domain-containing protein</fullName>
    </recommendedName>
</protein>
<proteinExistence type="predicted"/>
<dbReference type="SUPFAM" id="SSF57850">
    <property type="entry name" value="RING/U-box"/>
    <property type="match status" value="1"/>
</dbReference>
<dbReference type="PROSITE" id="PS00518">
    <property type="entry name" value="ZF_RING_1"/>
    <property type="match status" value="1"/>
</dbReference>
<dbReference type="InterPro" id="IPR001841">
    <property type="entry name" value="Znf_RING"/>
</dbReference>
<dbReference type="PANTHER" id="PTHR22663:SF17">
    <property type="entry name" value="RING FINGER PROTEIN NARYA-RELATED"/>
    <property type="match status" value="1"/>
</dbReference>
<gene>
    <name evidence="7" type="ORF">ABEB36_009101</name>
</gene>
<keyword evidence="1" id="KW-0479">Metal-binding</keyword>
<dbReference type="GO" id="GO:0008270">
    <property type="term" value="F:zinc ion binding"/>
    <property type="evidence" value="ECO:0007669"/>
    <property type="project" value="UniProtKB-KW"/>
</dbReference>
<keyword evidence="2 5" id="KW-0863">Zinc-finger</keyword>
<dbReference type="InterPro" id="IPR042123">
    <property type="entry name" value="Zip3/RNF212-like"/>
</dbReference>
<accession>A0ABD1EPP0</accession>
<dbReference type="Pfam" id="PF14634">
    <property type="entry name" value="zf-RING_5"/>
    <property type="match status" value="1"/>
</dbReference>
<sequence>MDWVFCNKCSIKFQQSMKYYLGDCGHIVCERCVSSNTGNQQCLICKEPASTLELSKLMNPSMQMLFWPFENVIEQCYKVFKFQNMHRNLYVEALMTKYNFLKKEYLKNYAKTKMLRKENHFMKEKLQVSNN</sequence>
<dbReference type="GO" id="GO:0051321">
    <property type="term" value="P:meiotic cell cycle"/>
    <property type="evidence" value="ECO:0007669"/>
    <property type="project" value="UniProtKB-KW"/>
</dbReference>
<evidence type="ECO:0000313" key="8">
    <source>
        <dbReference type="Proteomes" id="UP001566132"/>
    </source>
</evidence>
<dbReference type="InterPro" id="IPR013083">
    <property type="entry name" value="Znf_RING/FYVE/PHD"/>
</dbReference>
<keyword evidence="8" id="KW-1185">Reference proteome</keyword>
<evidence type="ECO:0000256" key="5">
    <source>
        <dbReference type="PROSITE-ProRule" id="PRU00175"/>
    </source>
</evidence>
<evidence type="ECO:0000256" key="2">
    <source>
        <dbReference type="ARBA" id="ARBA00022771"/>
    </source>
</evidence>
<dbReference type="InterPro" id="IPR017907">
    <property type="entry name" value="Znf_RING_CS"/>
</dbReference>
<keyword evidence="4" id="KW-0469">Meiosis</keyword>
<evidence type="ECO:0000259" key="6">
    <source>
        <dbReference type="PROSITE" id="PS50089"/>
    </source>
</evidence>
<reference evidence="7 8" key="1">
    <citation type="submission" date="2024-05" db="EMBL/GenBank/DDBJ databases">
        <title>Genetic variation in Jamaican populations of the coffee berry borer (Hypothenemus hampei).</title>
        <authorList>
            <person name="Errbii M."/>
            <person name="Myrie A."/>
        </authorList>
    </citation>
    <scope>NUCLEOTIDE SEQUENCE [LARGE SCALE GENOMIC DNA]</scope>
    <source>
        <strain evidence="7">JA-Hopewell-2020-01-JO</strain>
        <tissue evidence="7">Whole body</tissue>
    </source>
</reference>